<reference evidence="9 10" key="1">
    <citation type="submission" date="2015-03" db="EMBL/GenBank/DDBJ databases">
        <authorList>
            <person name="Lepp D."/>
            <person name="Hassan Y.I."/>
            <person name="Li X.-Z."/>
            <person name="Zhou T."/>
        </authorList>
    </citation>
    <scope>NUCLEOTIDE SEQUENCE [LARGE SCALE GENOMIC DNA]</scope>
    <source>
        <strain evidence="9 10">E84</strain>
    </source>
</reference>
<dbReference type="GO" id="GO:0046872">
    <property type="term" value="F:metal ion binding"/>
    <property type="evidence" value="ECO:0007669"/>
    <property type="project" value="UniProtKB-KW"/>
</dbReference>
<dbReference type="Proteomes" id="UP000033411">
    <property type="component" value="Unassembled WGS sequence"/>
</dbReference>
<protein>
    <recommendedName>
        <fullName evidence="3">peptide-methionine (R)-S-oxide reductase</fullName>
        <ecNumber evidence="3">1.8.4.12</ecNumber>
    </recommendedName>
</protein>
<comment type="similarity">
    <text evidence="2">Belongs to the MsrB Met sulfoxide reductase family.</text>
</comment>
<evidence type="ECO:0000313" key="9">
    <source>
        <dbReference type="EMBL" id="KKC38064.1"/>
    </source>
</evidence>
<sequence>MDITRRNLLLGGTAIAALSGFALFRPMGETVAAEGDFPYKLSDDEWKAKLSPEAYDVLRHEGTERPYTSPLNDEHSAGTFVCAGCALPLFLSDTKFDSGTGWPSFYTFIPGALGTTSDTSLFMERTEVHCSNCGGHQGHVFNDGPQPTGLRYCINGVSLAFVPKAA</sequence>
<dbReference type="RefSeq" id="WP_046139177.1">
    <property type="nucleotide sequence ID" value="NZ_LANJ01000016.1"/>
</dbReference>
<comment type="caution">
    <text evidence="9">The sequence shown here is derived from an EMBL/GenBank/DDBJ whole genome shotgun (WGS) entry which is preliminary data.</text>
</comment>
<dbReference type="AlphaFoldDB" id="A0A0F5QDI8"/>
<evidence type="ECO:0000256" key="4">
    <source>
        <dbReference type="ARBA" id="ARBA00022723"/>
    </source>
</evidence>
<feature type="domain" description="MsrB" evidence="8">
    <location>
        <begin position="43"/>
        <end position="164"/>
    </location>
</feature>
<dbReference type="GO" id="GO:0033743">
    <property type="term" value="F:peptide-methionine (R)-S-oxide reductase activity"/>
    <property type="evidence" value="ECO:0007669"/>
    <property type="project" value="UniProtKB-EC"/>
</dbReference>
<dbReference type="FunFam" id="2.170.150.20:FF:000001">
    <property type="entry name" value="Peptide methionine sulfoxide reductase MsrB"/>
    <property type="match status" value="1"/>
</dbReference>
<dbReference type="SUPFAM" id="SSF51316">
    <property type="entry name" value="Mss4-like"/>
    <property type="match status" value="1"/>
</dbReference>
<dbReference type="Gene3D" id="2.170.150.20">
    <property type="entry name" value="Peptide methionine sulfoxide reductase"/>
    <property type="match status" value="1"/>
</dbReference>
<keyword evidence="4" id="KW-0479">Metal-binding</keyword>
<dbReference type="InterPro" id="IPR028427">
    <property type="entry name" value="Met_Sox_Rdtase_MsrB"/>
</dbReference>
<dbReference type="InterPro" id="IPR006311">
    <property type="entry name" value="TAT_signal"/>
</dbReference>
<evidence type="ECO:0000256" key="7">
    <source>
        <dbReference type="ARBA" id="ARBA00048488"/>
    </source>
</evidence>
<dbReference type="PROSITE" id="PS51318">
    <property type="entry name" value="TAT"/>
    <property type="match status" value="1"/>
</dbReference>
<evidence type="ECO:0000256" key="2">
    <source>
        <dbReference type="ARBA" id="ARBA00007174"/>
    </source>
</evidence>
<keyword evidence="5" id="KW-0862">Zinc</keyword>
<proteinExistence type="inferred from homology"/>
<evidence type="ECO:0000256" key="5">
    <source>
        <dbReference type="ARBA" id="ARBA00022833"/>
    </source>
</evidence>
<name>A0A0F5QDI8_9HYPH</name>
<accession>A0A0F5QDI8</accession>
<dbReference type="InterPro" id="IPR002579">
    <property type="entry name" value="Met_Sox_Rdtase_MsrB_dom"/>
</dbReference>
<dbReference type="Pfam" id="PF01641">
    <property type="entry name" value="SelR"/>
    <property type="match status" value="1"/>
</dbReference>
<organism evidence="9 10">
    <name type="scientific">Devosia epidermidihirudinis</name>
    <dbReference type="NCBI Taxonomy" id="1293439"/>
    <lineage>
        <taxon>Bacteria</taxon>
        <taxon>Pseudomonadati</taxon>
        <taxon>Pseudomonadota</taxon>
        <taxon>Alphaproteobacteria</taxon>
        <taxon>Hyphomicrobiales</taxon>
        <taxon>Devosiaceae</taxon>
        <taxon>Devosia</taxon>
    </lineage>
</organism>
<evidence type="ECO:0000256" key="1">
    <source>
        <dbReference type="ARBA" id="ARBA00001947"/>
    </source>
</evidence>
<evidence type="ECO:0000313" key="10">
    <source>
        <dbReference type="Proteomes" id="UP000033411"/>
    </source>
</evidence>
<dbReference type="GO" id="GO:0030091">
    <property type="term" value="P:protein repair"/>
    <property type="evidence" value="ECO:0007669"/>
    <property type="project" value="InterPro"/>
</dbReference>
<evidence type="ECO:0000256" key="3">
    <source>
        <dbReference type="ARBA" id="ARBA00012499"/>
    </source>
</evidence>
<dbReference type="NCBIfam" id="TIGR00357">
    <property type="entry name" value="peptide-methionine (R)-S-oxide reductase MsrB"/>
    <property type="match status" value="1"/>
</dbReference>
<evidence type="ECO:0000259" key="8">
    <source>
        <dbReference type="PROSITE" id="PS51790"/>
    </source>
</evidence>
<dbReference type="PROSITE" id="PS51790">
    <property type="entry name" value="MSRB"/>
    <property type="match status" value="1"/>
</dbReference>
<dbReference type="GO" id="GO:0006979">
    <property type="term" value="P:response to oxidative stress"/>
    <property type="evidence" value="ECO:0007669"/>
    <property type="project" value="InterPro"/>
</dbReference>
<dbReference type="PATRIC" id="fig|1293439.3.peg.1715"/>
<keyword evidence="6" id="KW-0560">Oxidoreductase</keyword>
<dbReference type="GO" id="GO:0005737">
    <property type="term" value="C:cytoplasm"/>
    <property type="evidence" value="ECO:0007669"/>
    <property type="project" value="TreeGrafter"/>
</dbReference>
<dbReference type="PANTHER" id="PTHR10173:SF57">
    <property type="entry name" value="PEPTIDE-METHIONINE (R)-S-OXIDE REDUCTASE"/>
    <property type="match status" value="1"/>
</dbReference>
<dbReference type="PANTHER" id="PTHR10173">
    <property type="entry name" value="METHIONINE SULFOXIDE REDUCTASE"/>
    <property type="match status" value="1"/>
</dbReference>
<comment type="cofactor">
    <cofactor evidence="1">
        <name>Zn(2+)</name>
        <dbReference type="ChEBI" id="CHEBI:29105"/>
    </cofactor>
</comment>
<gene>
    <name evidence="9" type="ORF">WH87_10630</name>
</gene>
<dbReference type="InterPro" id="IPR011057">
    <property type="entry name" value="Mss4-like_sf"/>
</dbReference>
<dbReference type="STRING" id="1293439.WH87_10630"/>
<evidence type="ECO:0000256" key="6">
    <source>
        <dbReference type="ARBA" id="ARBA00023002"/>
    </source>
</evidence>
<dbReference type="EC" id="1.8.4.12" evidence="3"/>
<comment type="catalytic activity">
    <reaction evidence="7">
        <text>L-methionyl-[protein] + [thioredoxin]-disulfide + H2O = L-methionyl-(R)-S-oxide-[protein] + [thioredoxin]-dithiol</text>
        <dbReference type="Rhea" id="RHEA:24164"/>
        <dbReference type="Rhea" id="RHEA-COMP:10698"/>
        <dbReference type="Rhea" id="RHEA-COMP:10700"/>
        <dbReference type="Rhea" id="RHEA-COMP:12313"/>
        <dbReference type="Rhea" id="RHEA-COMP:12314"/>
        <dbReference type="ChEBI" id="CHEBI:15377"/>
        <dbReference type="ChEBI" id="CHEBI:16044"/>
        <dbReference type="ChEBI" id="CHEBI:29950"/>
        <dbReference type="ChEBI" id="CHEBI:45764"/>
        <dbReference type="ChEBI" id="CHEBI:50058"/>
        <dbReference type="EC" id="1.8.4.12"/>
    </reaction>
</comment>
<dbReference type="OrthoDB" id="9785497at2"/>
<keyword evidence="10" id="KW-1185">Reference proteome</keyword>
<dbReference type="EMBL" id="LANJ01000016">
    <property type="protein sequence ID" value="KKC38064.1"/>
    <property type="molecule type" value="Genomic_DNA"/>
</dbReference>